<name>A0A1F7TKL9_9BACT</name>
<accession>A0A1F7TKL9</accession>
<organism evidence="2 3">
    <name type="scientific">Candidatus Uhrbacteria bacterium RIFCSPHIGHO2_01_FULL_63_20</name>
    <dbReference type="NCBI Taxonomy" id="1802385"/>
    <lineage>
        <taxon>Bacteria</taxon>
        <taxon>Candidatus Uhriibacteriota</taxon>
    </lineage>
</organism>
<dbReference type="STRING" id="1802385.A2856_02495"/>
<dbReference type="Proteomes" id="UP000177885">
    <property type="component" value="Unassembled WGS sequence"/>
</dbReference>
<dbReference type="AlphaFoldDB" id="A0A1F7TKL9"/>
<proteinExistence type="predicted"/>
<evidence type="ECO:0000313" key="3">
    <source>
        <dbReference type="Proteomes" id="UP000177885"/>
    </source>
</evidence>
<dbReference type="EMBL" id="MGDT01000007">
    <property type="protein sequence ID" value="OGL66536.1"/>
    <property type="molecule type" value="Genomic_DNA"/>
</dbReference>
<gene>
    <name evidence="2" type="ORF">A2856_02495</name>
</gene>
<evidence type="ECO:0000313" key="2">
    <source>
        <dbReference type="EMBL" id="OGL66536.1"/>
    </source>
</evidence>
<feature type="region of interest" description="Disordered" evidence="1">
    <location>
        <begin position="171"/>
        <end position="213"/>
    </location>
</feature>
<comment type="caution">
    <text evidence="2">The sequence shown here is derived from an EMBL/GenBank/DDBJ whole genome shotgun (WGS) entry which is preliminary data.</text>
</comment>
<protein>
    <submittedName>
        <fullName evidence="2">Uncharacterized protein</fullName>
    </submittedName>
</protein>
<evidence type="ECO:0000256" key="1">
    <source>
        <dbReference type="SAM" id="MobiDB-lite"/>
    </source>
</evidence>
<reference evidence="2 3" key="1">
    <citation type="journal article" date="2016" name="Nat. Commun.">
        <title>Thousands of microbial genomes shed light on interconnected biogeochemical processes in an aquifer system.</title>
        <authorList>
            <person name="Anantharaman K."/>
            <person name="Brown C.T."/>
            <person name="Hug L.A."/>
            <person name="Sharon I."/>
            <person name="Castelle C.J."/>
            <person name="Probst A.J."/>
            <person name="Thomas B.C."/>
            <person name="Singh A."/>
            <person name="Wilkins M.J."/>
            <person name="Karaoz U."/>
            <person name="Brodie E.L."/>
            <person name="Williams K.H."/>
            <person name="Hubbard S.S."/>
            <person name="Banfield J.F."/>
        </authorList>
    </citation>
    <scope>NUCLEOTIDE SEQUENCE [LARGE SCALE GENOMIC DNA]</scope>
</reference>
<sequence length="213" mass="24270">MDWITRVKLSSLRRRLSPRRAFRSALYARLATEAGVAPSPMSRLRPAAVGICSVLLVFGAGAGAYAYESPQVVEGHPLYPMKTGLERAEAAIATGSPERAAAFHAKMVERRIEEAETIDTDVERKQEVEEKVIEKAADALERYSEAASRVQSDKPIRAKVKPEVGEIIKRVRESGHSREEKRREFKEEARRLIKERREARHDEREKNQREDRH</sequence>